<feature type="region of interest" description="Disordered" evidence="5">
    <location>
        <begin position="479"/>
        <end position="551"/>
    </location>
</feature>
<dbReference type="InterPro" id="IPR017996">
    <property type="entry name" value="MRJP/yellow-related"/>
</dbReference>
<evidence type="ECO:0000256" key="2">
    <source>
        <dbReference type="ARBA" id="ARBA00009127"/>
    </source>
</evidence>
<feature type="compositionally biased region" description="Gly residues" evidence="5">
    <location>
        <begin position="529"/>
        <end position="538"/>
    </location>
</feature>
<evidence type="ECO:0000256" key="6">
    <source>
        <dbReference type="SAM" id="SignalP"/>
    </source>
</evidence>
<dbReference type="PANTHER" id="PTHR10009:SF7">
    <property type="entry name" value="GH10609P-RELATED"/>
    <property type="match status" value="1"/>
</dbReference>
<evidence type="ECO:0000313" key="7">
    <source>
        <dbReference type="Proteomes" id="UP000515158"/>
    </source>
</evidence>
<dbReference type="PROSITE" id="PS51257">
    <property type="entry name" value="PROKAR_LIPOPROTEIN"/>
    <property type="match status" value="1"/>
</dbReference>
<keyword evidence="3" id="KW-0964">Secreted</keyword>
<accession>A0A6P8ZRP5</accession>
<evidence type="ECO:0000256" key="5">
    <source>
        <dbReference type="SAM" id="MobiDB-lite"/>
    </source>
</evidence>
<comment type="similarity">
    <text evidence="2">Belongs to the major royal jelly protein family.</text>
</comment>
<evidence type="ECO:0000256" key="3">
    <source>
        <dbReference type="ARBA" id="ARBA00022525"/>
    </source>
</evidence>
<dbReference type="GeneID" id="117649320"/>
<comment type="subcellular location">
    <subcellularLocation>
        <location evidence="1">Secreted</location>
    </subcellularLocation>
</comment>
<dbReference type="PANTHER" id="PTHR10009">
    <property type="entry name" value="PROTEIN YELLOW-RELATED"/>
    <property type="match status" value="1"/>
</dbReference>
<dbReference type="KEGG" id="tpal:117649320"/>
<proteinExistence type="inferred from homology"/>
<dbReference type="FunCoup" id="A0A6P8ZRP5">
    <property type="interactions" value="9"/>
</dbReference>
<protein>
    <submittedName>
        <fullName evidence="8">Protein yellow-like</fullName>
    </submittedName>
</protein>
<dbReference type="Pfam" id="PF03022">
    <property type="entry name" value="MRJP"/>
    <property type="match status" value="1"/>
</dbReference>
<dbReference type="RefSeq" id="XP_034247848.1">
    <property type="nucleotide sequence ID" value="XM_034391957.1"/>
</dbReference>
<dbReference type="AlphaFoldDB" id="A0A6P8ZRP5"/>
<dbReference type="OrthoDB" id="8184345at2759"/>
<evidence type="ECO:0000256" key="1">
    <source>
        <dbReference type="ARBA" id="ARBA00004613"/>
    </source>
</evidence>
<keyword evidence="6" id="KW-0732">Signal</keyword>
<name>A0A6P8ZRP5_THRPL</name>
<dbReference type="GO" id="GO:0005576">
    <property type="term" value="C:extracellular region"/>
    <property type="evidence" value="ECO:0007669"/>
    <property type="project" value="UniProtKB-SubCell"/>
</dbReference>
<evidence type="ECO:0000313" key="8">
    <source>
        <dbReference type="RefSeq" id="XP_034247848.1"/>
    </source>
</evidence>
<feature type="chain" id="PRO_5027775246" evidence="6">
    <location>
        <begin position="22"/>
        <end position="551"/>
    </location>
</feature>
<dbReference type="FunFam" id="2.120.10.30:FF:000045">
    <property type="entry name" value="Blast:Protein yellow"/>
    <property type="match status" value="1"/>
</dbReference>
<evidence type="ECO:0000256" key="4">
    <source>
        <dbReference type="ARBA" id="ARBA00023180"/>
    </source>
</evidence>
<dbReference type="PRINTS" id="PR01366">
    <property type="entry name" value="ROYALJELLY"/>
</dbReference>
<dbReference type="Gene3D" id="2.120.10.30">
    <property type="entry name" value="TolB, C-terminal domain"/>
    <property type="match status" value="1"/>
</dbReference>
<feature type="signal peptide" evidence="6">
    <location>
        <begin position="1"/>
        <end position="21"/>
    </location>
</feature>
<sequence>MIPPRLAAVATLLWLAASCSATLLPGLGALGAQGRRGMEVVAEWRTVDFVYPSRVVRESAILTGEFVPKNVVVLDVDAYGEGKHQRIFVTTPRLKPGVPATLSELSIEESIVSPKLRPFPSWAWNEQGDCDNLISVFRTSVDQCGRLWVLDSGTVNVFAGADRVCPPKLVVFDLRGRDGAEVVARYTFPKEQREPTTLTITVAVDVRGPDSCRDAFAYVADVTEPAILVYDMRRNRSWRVLSNLLYPYPLHGSFKINGAEFDLMDGVFGMAVGPVMPDGDRRLFFHSLASVRESWVSTRVLRNQSNFADEPIPAVSRLFHVSEPRRTSQAGAEGVDANGVLFFGLLSENALACWNTRLPYVSPNLHIVAKDDKTMQFASGLKVIGRHVWMLSSRFQNVMVGRERPDEVNYRVLVAPIADLVAGTSCAVPGGPLDNLVEVDTGGPLFRPPSAAYGGLSPSGFGSSSSMYFGSTQPSYGPSGLHDALHSHHGYGFSQYTPHPRPGANTQQPSSYHQQHHGSGSGPSASGPSGSGFSGTGPGDSIVFRDPVDRF</sequence>
<dbReference type="Proteomes" id="UP000515158">
    <property type="component" value="Unplaced"/>
</dbReference>
<reference evidence="8" key="1">
    <citation type="submission" date="2025-08" db="UniProtKB">
        <authorList>
            <consortium name="RefSeq"/>
        </authorList>
    </citation>
    <scope>IDENTIFICATION</scope>
    <source>
        <tissue evidence="8">Total insect</tissue>
    </source>
</reference>
<keyword evidence="4" id="KW-0325">Glycoprotein</keyword>
<dbReference type="InParanoid" id="A0A6P8ZRP5"/>
<organism evidence="8">
    <name type="scientific">Thrips palmi</name>
    <name type="common">Melon thrips</name>
    <dbReference type="NCBI Taxonomy" id="161013"/>
    <lineage>
        <taxon>Eukaryota</taxon>
        <taxon>Metazoa</taxon>
        <taxon>Ecdysozoa</taxon>
        <taxon>Arthropoda</taxon>
        <taxon>Hexapoda</taxon>
        <taxon>Insecta</taxon>
        <taxon>Pterygota</taxon>
        <taxon>Neoptera</taxon>
        <taxon>Paraneoptera</taxon>
        <taxon>Thysanoptera</taxon>
        <taxon>Terebrantia</taxon>
        <taxon>Thripoidea</taxon>
        <taxon>Thripidae</taxon>
        <taxon>Thrips</taxon>
    </lineage>
</organism>
<keyword evidence="7" id="KW-1185">Reference proteome</keyword>
<dbReference type="InterPro" id="IPR011042">
    <property type="entry name" value="6-blade_b-propeller_TolB-like"/>
</dbReference>
<gene>
    <name evidence="8" type="primary">LOC117649320</name>
</gene>